<evidence type="ECO:0000313" key="2">
    <source>
        <dbReference type="Proteomes" id="UP000199181"/>
    </source>
</evidence>
<dbReference type="EMBL" id="FOIJ01000002">
    <property type="protein sequence ID" value="SET19649.1"/>
    <property type="molecule type" value="Genomic_DNA"/>
</dbReference>
<dbReference type="PROSITE" id="PS51257">
    <property type="entry name" value="PROKAR_LIPOPROTEIN"/>
    <property type="match status" value="1"/>
</dbReference>
<protein>
    <submittedName>
        <fullName evidence="1">Uncharacterized protein</fullName>
    </submittedName>
</protein>
<sequence length="711" mass="74975">MALTRSPFASRLSSRVLALATLLLGVLVGCGDDSPPPPPELAQAHIQAEFPLGASTAEVTRVHVELREPGSAASIGLELSRQGDTWKGTVDTLPPGKDHVLVGTAFNAAAVLLYQGEAGPISASAGGSVNVVLPLQPRTPPGNAAPLIDTVSLGSELASGGETVTAGLTAHDPEGGALTFSWEANQGVLHAPRNTASSSEVDWTAPPCITGEAILTATVTDAGGAITRRPFTLRARPGSACGDTSVHGVRNQHHVLANGNIQVVPRGAATTLGAWVPTPDGLGYTWHAATSGADGTFQIPGVESAPYLLQDNTSYVWTHTRTPDLSRVRLGRPAVPSEPEGTQFTFELSGLSPWQQGEDIQLHSPEAGLAYFTLSCSTPYVSGPEEGETTFHATMDYGRSLRNCGYGPLRFEPAAGDTLYATQHVARFIDEGLQSFLELRRGIQVAAPTARDGTLLLNATLAPLPTTSHSVSYGTATFEALALAAHPTATLSANVIYLGTLPAYSRFGSYEGWPDLAQVSWPPSQGALQSTLTFGNPYPATWDRVIMAMTYSRIIYSVDLPEGGTSTPVSFQVSTHAEQPVSDSGTTVLTAQVGPPREVRLNQTVATTPLTGVGLTPLASWTAPALGTARHYSLRLFELSANTSKRTIRTQVATFLTDQTQLRLPPGLLVQGKNYYLEITAVFSPGTVYSKPFLLSPTYHAAQAVTSRFQP</sequence>
<gene>
    <name evidence="1" type="ORF">SAMN05443639_102140</name>
</gene>
<dbReference type="RefSeq" id="WP_143075982.1">
    <property type="nucleotide sequence ID" value="NZ_FOIJ01000002.1"/>
</dbReference>
<accession>A0A1I0CJM2</accession>
<dbReference type="AlphaFoldDB" id="A0A1I0CJM2"/>
<organism evidence="1 2">
    <name type="scientific">Stigmatella erecta</name>
    <dbReference type="NCBI Taxonomy" id="83460"/>
    <lineage>
        <taxon>Bacteria</taxon>
        <taxon>Pseudomonadati</taxon>
        <taxon>Myxococcota</taxon>
        <taxon>Myxococcia</taxon>
        <taxon>Myxococcales</taxon>
        <taxon>Cystobacterineae</taxon>
        <taxon>Archangiaceae</taxon>
        <taxon>Stigmatella</taxon>
    </lineage>
</organism>
<reference evidence="2" key="1">
    <citation type="submission" date="2016-10" db="EMBL/GenBank/DDBJ databases">
        <authorList>
            <person name="Varghese N."/>
            <person name="Submissions S."/>
        </authorList>
    </citation>
    <scope>NUCLEOTIDE SEQUENCE [LARGE SCALE GENOMIC DNA]</scope>
    <source>
        <strain evidence="2">DSM 16858</strain>
    </source>
</reference>
<dbReference type="Proteomes" id="UP000199181">
    <property type="component" value="Unassembled WGS sequence"/>
</dbReference>
<evidence type="ECO:0000313" key="1">
    <source>
        <dbReference type="EMBL" id="SET19649.1"/>
    </source>
</evidence>
<name>A0A1I0CJM2_9BACT</name>
<proteinExistence type="predicted"/>
<keyword evidence="2" id="KW-1185">Reference proteome</keyword>